<accession>A0AAV9HN96</accession>
<feature type="compositionally biased region" description="Basic and acidic residues" evidence="1">
    <location>
        <begin position="378"/>
        <end position="389"/>
    </location>
</feature>
<feature type="compositionally biased region" description="Basic residues" evidence="1">
    <location>
        <begin position="134"/>
        <end position="150"/>
    </location>
</feature>
<protein>
    <submittedName>
        <fullName evidence="2">Uncharacterized protein</fullName>
    </submittedName>
</protein>
<feature type="compositionally biased region" description="Basic residues" evidence="1">
    <location>
        <begin position="44"/>
        <end position="73"/>
    </location>
</feature>
<name>A0AAV9HN96_9PEZI</name>
<dbReference type="EMBL" id="MU864975">
    <property type="protein sequence ID" value="KAK4462250.1"/>
    <property type="molecule type" value="Genomic_DNA"/>
</dbReference>
<feature type="compositionally biased region" description="Polar residues" evidence="1">
    <location>
        <begin position="301"/>
        <end position="319"/>
    </location>
</feature>
<reference evidence="2" key="2">
    <citation type="submission" date="2023-06" db="EMBL/GenBank/DDBJ databases">
        <authorList>
            <consortium name="Lawrence Berkeley National Laboratory"/>
            <person name="Mondo S.J."/>
            <person name="Hensen N."/>
            <person name="Bonometti L."/>
            <person name="Westerberg I."/>
            <person name="Brannstrom I.O."/>
            <person name="Guillou S."/>
            <person name="Cros-Aarteil S."/>
            <person name="Calhoun S."/>
            <person name="Haridas S."/>
            <person name="Kuo A."/>
            <person name="Pangilinan J."/>
            <person name="Riley R."/>
            <person name="Labutti K."/>
            <person name="Andreopoulos B."/>
            <person name="Lipzen A."/>
            <person name="Chen C."/>
            <person name="Yanf M."/>
            <person name="Daum C."/>
            <person name="Ng V."/>
            <person name="Clum A."/>
            <person name="Steindorff A."/>
            <person name="Ohm R."/>
            <person name="Martin F."/>
            <person name="Silar P."/>
            <person name="Natvig D."/>
            <person name="Lalanne C."/>
            <person name="Gautier V."/>
            <person name="Ament-Velasquez S.L."/>
            <person name="Kruys A."/>
            <person name="Hutchinson M.I."/>
            <person name="Powell A.J."/>
            <person name="Barry K."/>
            <person name="Miller A.N."/>
            <person name="Grigoriev I.V."/>
            <person name="Debuchy R."/>
            <person name="Gladieux P."/>
            <person name="Thoren M.H."/>
            <person name="Johannesson H."/>
        </authorList>
    </citation>
    <scope>NUCLEOTIDE SEQUENCE</scope>
    <source>
        <strain evidence="2">PSN324</strain>
    </source>
</reference>
<evidence type="ECO:0000313" key="3">
    <source>
        <dbReference type="Proteomes" id="UP001321749"/>
    </source>
</evidence>
<feature type="region of interest" description="Disordered" evidence="1">
    <location>
        <begin position="1"/>
        <end position="389"/>
    </location>
</feature>
<feature type="compositionally biased region" description="Low complexity" evidence="1">
    <location>
        <begin position="194"/>
        <end position="205"/>
    </location>
</feature>
<evidence type="ECO:0000256" key="1">
    <source>
        <dbReference type="SAM" id="MobiDB-lite"/>
    </source>
</evidence>
<reference evidence="2" key="1">
    <citation type="journal article" date="2023" name="Mol. Phylogenet. Evol.">
        <title>Genome-scale phylogeny and comparative genomics of the fungal order Sordariales.</title>
        <authorList>
            <person name="Hensen N."/>
            <person name="Bonometti L."/>
            <person name="Westerberg I."/>
            <person name="Brannstrom I.O."/>
            <person name="Guillou S."/>
            <person name="Cros-Aarteil S."/>
            <person name="Calhoun S."/>
            <person name="Haridas S."/>
            <person name="Kuo A."/>
            <person name="Mondo S."/>
            <person name="Pangilinan J."/>
            <person name="Riley R."/>
            <person name="LaButti K."/>
            <person name="Andreopoulos B."/>
            <person name="Lipzen A."/>
            <person name="Chen C."/>
            <person name="Yan M."/>
            <person name="Daum C."/>
            <person name="Ng V."/>
            <person name="Clum A."/>
            <person name="Steindorff A."/>
            <person name="Ohm R.A."/>
            <person name="Martin F."/>
            <person name="Silar P."/>
            <person name="Natvig D.O."/>
            <person name="Lalanne C."/>
            <person name="Gautier V."/>
            <person name="Ament-Velasquez S.L."/>
            <person name="Kruys A."/>
            <person name="Hutchinson M.I."/>
            <person name="Powell A.J."/>
            <person name="Barry K."/>
            <person name="Miller A.N."/>
            <person name="Grigoriev I.V."/>
            <person name="Debuchy R."/>
            <person name="Gladieux P."/>
            <person name="Hiltunen Thoren M."/>
            <person name="Johannesson H."/>
        </authorList>
    </citation>
    <scope>NUCLEOTIDE SEQUENCE</scope>
    <source>
        <strain evidence="2">PSN324</strain>
    </source>
</reference>
<feature type="compositionally biased region" description="Basic and acidic residues" evidence="1">
    <location>
        <begin position="338"/>
        <end position="362"/>
    </location>
</feature>
<sequence length="722" mass="82188">MDYNSNSSNKIKRTAHRTREDPNTTTTIITEWDSGDSDGAGYVYKKKATNYSRSPKRKASPPKAKSRSPHKCYCHVSKIPADDDDELTATDEDSNKSDEDDEDEEGSYYSSNPTTKSRSRTCTGKCLDSERKEERKKKKTAGKNIRRRRTPYIEEYPDDSRQPKVVPKEHKMPRRQSTSDSNVKRVLERERRPSSSSSGSRGRSPTGKRAAALPHQQRVKTSPKRAAHRKHQLEPSPGPPGPQQGEPLLAAHFAKERSAMADKEFPVEPDYSPHLELDESSGPSPPRHVHHGVDSVVTPIVTRSSAWTEEPQEYSSSRPANPGIRVPRTRSPAPVVDLQHDSDGESDHRAFSEEEVFDDRRRPQAQRPKAKPTKSRQASRERHQIELQMERERYEAKLQREREQYQAQLKELERIAREQLHQDKLKREMERERERKRERELERERKRELERERERERERESRSRSLPRRRTMPASNNYSPHYMDQSGDLADPATEIWRGRAEDWESPYPSDQEDNYSDGAGYRGYLGQDSQAHHPHLPQHEPRMLLPPTTGCARAGTPSSLPVPPQGARNQFGFAPASTGRGRRCSASESQSRRAEYFSPSGAAVAPRQGTGPRRTGTCPSVMDHHSTYGRRANDLFLLEGPAESGFAEEEAEEDFGEGELERQGGWLVRVTGPQTVSPLAVTRRGMRGRVGDGDDFMSPKPVSPDRFHFDAWGRSRTEFGI</sequence>
<keyword evidence="3" id="KW-1185">Reference proteome</keyword>
<feature type="compositionally biased region" description="Acidic residues" evidence="1">
    <location>
        <begin position="82"/>
        <end position="106"/>
    </location>
</feature>
<proteinExistence type="predicted"/>
<comment type="caution">
    <text evidence="2">The sequence shown here is derived from an EMBL/GenBank/DDBJ whole genome shotgun (WGS) entry which is preliminary data.</text>
</comment>
<feature type="region of interest" description="Disordered" evidence="1">
    <location>
        <begin position="686"/>
        <end position="705"/>
    </location>
</feature>
<organism evidence="2 3">
    <name type="scientific">Cladorrhinum samala</name>
    <dbReference type="NCBI Taxonomy" id="585594"/>
    <lineage>
        <taxon>Eukaryota</taxon>
        <taxon>Fungi</taxon>
        <taxon>Dikarya</taxon>
        <taxon>Ascomycota</taxon>
        <taxon>Pezizomycotina</taxon>
        <taxon>Sordariomycetes</taxon>
        <taxon>Sordariomycetidae</taxon>
        <taxon>Sordariales</taxon>
        <taxon>Podosporaceae</taxon>
        <taxon>Cladorrhinum</taxon>
    </lineage>
</organism>
<feature type="compositionally biased region" description="Basic and acidic residues" evidence="1">
    <location>
        <begin position="416"/>
        <end position="463"/>
    </location>
</feature>
<dbReference type="Proteomes" id="UP001321749">
    <property type="component" value="Unassembled WGS sequence"/>
</dbReference>
<dbReference type="AlphaFoldDB" id="A0AAV9HN96"/>
<feature type="region of interest" description="Disordered" evidence="1">
    <location>
        <begin position="416"/>
        <end position="621"/>
    </location>
</feature>
<evidence type="ECO:0000313" key="2">
    <source>
        <dbReference type="EMBL" id="KAK4462250.1"/>
    </source>
</evidence>
<feature type="compositionally biased region" description="Basic and acidic residues" evidence="1">
    <location>
        <begin position="253"/>
        <end position="277"/>
    </location>
</feature>
<feature type="compositionally biased region" description="Basic residues" evidence="1">
    <location>
        <begin position="217"/>
        <end position="231"/>
    </location>
</feature>
<feature type="compositionally biased region" description="Basic and acidic residues" evidence="1">
    <location>
        <begin position="182"/>
        <end position="193"/>
    </location>
</feature>
<feature type="compositionally biased region" description="Basic and acidic residues" evidence="1">
    <location>
        <begin position="158"/>
        <end position="170"/>
    </location>
</feature>
<feature type="compositionally biased region" description="Polar residues" evidence="1">
    <location>
        <begin position="113"/>
        <end position="122"/>
    </location>
</feature>
<gene>
    <name evidence="2" type="ORF">QBC42DRAFT_176460</name>
</gene>